<proteinExistence type="predicted"/>
<comment type="caution">
    <text evidence="3">The sequence shown here is derived from an EMBL/GenBank/DDBJ whole genome shotgun (WGS) entry which is preliminary data.</text>
</comment>
<dbReference type="Pfam" id="PF13632">
    <property type="entry name" value="Glyco_trans_2_3"/>
    <property type="match status" value="1"/>
</dbReference>
<dbReference type="EMBL" id="DSJT01000005">
    <property type="protein sequence ID" value="HEF86986.1"/>
    <property type="molecule type" value="Genomic_DNA"/>
</dbReference>
<keyword evidence="1" id="KW-1133">Transmembrane helix</keyword>
<name>A0A7C2FYM5_9CREN</name>
<keyword evidence="1" id="KW-0812">Transmembrane</keyword>
<evidence type="ECO:0000256" key="1">
    <source>
        <dbReference type="SAM" id="Phobius"/>
    </source>
</evidence>
<gene>
    <name evidence="3" type="ORF">ENP55_01505</name>
</gene>
<protein>
    <submittedName>
        <fullName evidence="3">Egghead protein</fullName>
    </submittedName>
</protein>
<accession>A0A7C2FYM5</accession>
<feature type="transmembrane region" description="Helical" evidence="1">
    <location>
        <begin position="12"/>
        <end position="34"/>
    </location>
</feature>
<dbReference type="GO" id="GO:0005737">
    <property type="term" value="C:cytoplasm"/>
    <property type="evidence" value="ECO:0007669"/>
    <property type="project" value="TreeGrafter"/>
</dbReference>
<dbReference type="PANTHER" id="PTHR16779">
    <property type="entry name" value="BETA-1,4-MANNOSYLTRANSFERASE EGH"/>
    <property type="match status" value="1"/>
</dbReference>
<dbReference type="Gene3D" id="3.90.550.10">
    <property type="entry name" value="Spore Coat Polysaccharide Biosynthesis Protein SpsA, Chain A"/>
    <property type="match status" value="1"/>
</dbReference>
<evidence type="ECO:0000259" key="2">
    <source>
        <dbReference type="Pfam" id="PF13632"/>
    </source>
</evidence>
<dbReference type="PANTHER" id="PTHR16779:SF1">
    <property type="entry name" value="BETA-1,4-MANNOSYLTRANSFERASE EGH"/>
    <property type="match status" value="1"/>
</dbReference>
<dbReference type="GO" id="GO:0019187">
    <property type="term" value="F:beta-1,4-mannosyltransferase activity"/>
    <property type="evidence" value="ECO:0007669"/>
    <property type="project" value="InterPro"/>
</dbReference>
<dbReference type="InterPro" id="IPR029044">
    <property type="entry name" value="Nucleotide-diphossugar_trans"/>
</dbReference>
<feature type="domain" description="Glycosyltransferase 2-like" evidence="2">
    <location>
        <begin position="131"/>
        <end position="323"/>
    </location>
</feature>
<reference evidence="3" key="1">
    <citation type="journal article" date="2020" name="mSystems">
        <title>Genome- and Community-Level Interaction Insights into Carbon Utilization and Element Cycling Functions of Hydrothermarchaeota in Hydrothermal Sediment.</title>
        <authorList>
            <person name="Zhou Z."/>
            <person name="Liu Y."/>
            <person name="Xu W."/>
            <person name="Pan J."/>
            <person name="Luo Z.H."/>
            <person name="Li M."/>
        </authorList>
    </citation>
    <scope>NUCLEOTIDE SEQUENCE [LARGE SCALE GENOMIC DNA]</scope>
    <source>
        <strain evidence="3">SpSt-23</strain>
    </source>
</reference>
<keyword evidence="1" id="KW-0472">Membrane</keyword>
<dbReference type="AlphaFoldDB" id="A0A7C2FYM5"/>
<dbReference type="SUPFAM" id="SSF53448">
    <property type="entry name" value="Nucleotide-diphospho-sugar transferases"/>
    <property type="match status" value="1"/>
</dbReference>
<feature type="transmembrane region" description="Helical" evidence="1">
    <location>
        <begin position="336"/>
        <end position="358"/>
    </location>
</feature>
<organism evidence="3">
    <name type="scientific">Thermosphaera aggregans</name>
    <dbReference type="NCBI Taxonomy" id="54254"/>
    <lineage>
        <taxon>Archaea</taxon>
        <taxon>Thermoproteota</taxon>
        <taxon>Thermoprotei</taxon>
        <taxon>Desulfurococcales</taxon>
        <taxon>Desulfurococcaceae</taxon>
        <taxon>Thermosphaera</taxon>
    </lineage>
</organism>
<dbReference type="InterPro" id="IPR027389">
    <property type="entry name" value="B_mannosylTrfase_Bre-3/Egh"/>
</dbReference>
<evidence type="ECO:0000313" key="3">
    <source>
        <dbReference type="EMBL" id="HEF86986.1"/>
    </source>
</evidence>
<dbReference type="InterPro" id="IPR001173">
    <property type="entry name" value="Glyco_trans_2-like"/>
</dbReference>
<sequence>MVSEPLDSVAEVIAGLWIVYVSIVVLGGAAYFLYKPRKSLFRSTNYEIVVVSKADERVKNSLLEVVRYHLKKFGKLTVVIDEGAPLTNTLKSIKPLNLVIVPSSYRRDLMGKGRALNYFIENHVIADKWYVFIDDDNLILDESFLYEIPYYEEKGFAAGNGILIPRPGRSRIAYVMDWIRYVDDLTLYRFFTGLVSRPLLGLHGELLIAKGKVLREIGFTFKSITEDFRFATELIKRGYKTWQSETRVSIKSPNSLKDLVKQRGRWFKGMLSDIKHSPLPMKLIVGFRSVIWSFNFASTLLIGPLLTYTGLIWMLIPGSLYYLTSYTYGVYRSGKPYMLLLIPFYGFIEASSRVYGLINVNDFIVIDKN</sequence>
<feature type="transmembrane region" description="Helical" evidence="1">
    <location>
        <begin position="290"/>
        <end position="316"/>
    </location>
</feature>